<dbReference type="KEGG" id="sbae:DSM104329_01097"/>
<dbReference type="RefSeq" id="WP_259314382.1">
    <property type="nucleotide sequence ID" value="NZ_CP087164.1"/>
</dbReference>
<evidence type="ECO:0000313" key="1">
    <source>
        <dbReference type="EMBL" id="UGS34715.1"/>
    </source>
</evidence>
<keyword evidence="2" id="KW-1185">Reference proteome</keyword>
<sequence>MAETGPTITAMLEDGPLKGSRIEAEIVEGRPPKTIDAPDDDGSTCRYCLADWVQSGRSAAYTYLYRV</sequence>
<accession>A0A9E6XUI5</accession>
<name>A0A9E6XUI5_9ACTN</name>
<reference evidence="1" key="1">
    <citation type="journal article" date="2022" name="Int. J. Syst. Evol. Microbiol.">
        <title>Pseudomonas aegrilactucae sp. nov. and Pseudomonas morbosilactucae sp. nov., pathogens causing bacterial rot of lettuce in Japan.</title>
        <authorList>
            <person name="Sawada H."/>
            <person name="Fujikawa T."/>
            <person name="Satou M."/>
        </authorList>
    </citation>
    <scope>NUCLEOTIDE SEQUENCE</scope>
    <source>
        <strain evidence="1">0166_1</strain>
    </source>
</reference>
<protein>
    <submittedName>
        <fullName evidence="1">Uncharacterized protein</fullName>
    </submittedName>
</protein>
<dbReference type="Proteomes" id="UP001162834">
    <property type="component" value="Chromosome"/>
</dbReference>
<dbReference type="EMBL" id="CP087164">
    <property type="protein sequence ID" value="UGS34715.1"/>
    <property type="molecule type" value="Genomic_DNA"/>
</dbReference>
<proteinExistence type="predicted"/>
<dbReference type="AlphaFoldDB" id="A0A9E6XUI5"/>
<evidence type="ECO:0000313" key="2">
    <source>
        <dbReference type="Proteomes" id="UP001162834"/>
    </source>
</evidence>
<organism evidence="1 2">
    <name type="scientific">Capillimicrobium parvum</name>
    <dbReference type="NCBI Taxonomy" id="2884022"/>
    <lineage>
        <taxon>Bacteria</taxon>
        <taxon>Bacillati</taxon>
        <taxon>Actinomycetota</taxon>
        <taxon>Thermoleophilia</taxon>
        <taxon>Solirubrobacterales</taxon>
        <taxon>Capillimicrobiaceae</taxon>
        <taxon>Capillimicrobium</taxon>
    </lineage>
</organism>
<gene>
    <name evidence="1" type="ORF">DSM104329_01097</name>
</gene>